<comment type="caution">
    <text evidence="3">The sequence shown here is derived from an EMBL/GenBank/DDBJ whole genome shotgun (WGS) entry which is preliminary data.</text>
</comment>
<dbReference type="PANTHER" id="PTHR35565">
    <property type="entry name" value="CYTOPLASMIC PROTEIN-RELATED"/>
    <property type="match status" value="1"/>
</dbReference>
<dbReference type="RefSeq" id="WP_142896171.1">
    <property type="nucleotide sequence ID" value="NZ_ML660054.1"/>
</dbReference>
<dbReference type="OrthoDB" id="9764000at2"/>
<sequence length="513" mass="57051">MTQAAVTLAGVSAALRERRSEAVGSTSLATGLHGDGDRLQAFLSTTHAIQGLRLWFGDGKLLQPPYDREAILAALDRDIAYLDRLLSDQVDAILHHHRFQRLEASWRGVDYLVEQADQEAGVKIKVLDISWAEVTRDMERAIEFDQSQLFTKIYENEFGMPGGEPYGVLIGDYEVRHKRGKDHPTDDVSTLKSLAQVSAAAFAPLIVGAAPELLGLDSFRDLGTPIDLGTVFRQPEYDRWRSLRELEDARFLGVTLPRILMRLPYKDGAAPDCGFRYNEAVSGNTDSRYLWGSAAYAFGGILIRNFFDSGWFADIRGAARDVVGYGLVPGLTVQSFDTDRRGIAIKYSTDVSVSETQEMELSNLGFIPLSKCANSEYSVFYSNQAVQLPKTYDRPSANVNARLSAMLQYILCVSRFSHYVKVMGRDRVGSFITAEECEEFLQRWLLNYCSAVDGASPEQKAKYPLREGRVSVRETPGRPGVYSCTVHLQPHAQLDQVITSFRLVTELSTVGTA</sequence>
<gene>
    <name evidence="3" type="primary">tssC</name>
    <name evidence="3" type="ORF">FKG95_09775</name>
</gene>
<evidence type="ECO:0000259" key="2">
    <source>
        <dbReference type="Pfam" id="PF18945"/>
    </source>
</evidence>
<organism evidence="3 4">
    <name type="scientific">Denitrobaculum tricleocarpae</name>
    <dbReference type="NCBI Taxonomy" id="2591009"/>
    <lineage>
        <taxon>Bacteria</taxon>
        <taxon>Pseudomonadati</taxon>
        <taxon>Pseudomonadota</taxon>
        <taxon>Alphaproteobacteria</taxon>
        <taxon>Rhodospirillales</taxon>
        <taxon>Rhodospirillaceae</taxon>
        <taxon>Denitrobaculum</taxon>
    </lineage>
</organism>
<dbReference type="AlphaFoldDB" id="A0A545TTA6"/>
<dbReference type="InterPro" id="IPR044031">
    <property type="entry name" value="TssC1_N"/>
</dbReference>
<evidence type="ECO:0000313" key="4">
    <source>
        <dbReference type="Proteomes" id="UP000315252"/>
    </source>
</evidence>
<dbReference type="Proteomes" id="UP000315252">
    <property type="component" value="Unassembled WGS sequence"/>
</dbReference>
<proteinExistence type="predicted"/>
<name>A0A545TTA6_9PROT</name>
<feature type="domain" description="TssC1 N-terminal" evidence="1">
    <location>
        <begin position="76"/>
        <end position="387"/>
    </location>
</feature>
<keyword evidence="4" id="KW-1185">Reference proteome</keyword>
<evidence type="ECO:0000313" key="3">
    <source>
        <dbReference type="EMBL" id="TQV80457.1"/>
    </source>
</evidence>
<dbReference type="Pfam" id="PF05943">
    <property type="entry name" value="VipB"/>
    <property type="match status" value="1"/>
</dbReference>
<reference evidence="3 4" key="1">
    <citation type="submission" date="2019-06" db="EMBL/GenBank/DDBJ databases">
        <title>Whole genome sequence for Rhodospirillaceae sp. R148.</title>
        <authorList>
            <person name="Wang G."/>
        </authorList>
    </citation>
    <scope>NUCLEOTIDE SEQUENCE [LARGE SCALE GENOMIC DNA]</scope>
    <source>
        <strain evidence="3 4">R148</strain>
    </source>
</reference>
<evidence type="ECO:0000259" key="1">
    <source>
        <dbReference type="Pfam" id="PF05943"/>
    </source>
</evidence>
<dbReference type="Pfam" id="PF18945">
    <property type="entry name" value="VipB_2"/>
    <property type="match status" value="1"/>
</dbReference>
<dbReference type="NCBIfam" id="TIGR03355">
    <property type="entry name" value="VI_chp_2"/>
    <property type="match status" value="1"/>
</dbReference>
<dbReference type="InterPro" id="IPR044032">
    <property type="entry name" value="TssC1_C"/>
</dbReference>
<dbReference type="EMBL" id="VHSH01000003">
    <property type="protein sequence ID" value="TQV80457.1"/>
    <property type="molecule type" value="Genomic_DNA"/>
</dbReference>
<accession>A0A545TTA6</accession>
<protein>
    <submittedName>
        <fullName evidence="3">Type VI secretion system contractile sheath large subunit</fullName>
    </submittedName>
</protein>
<dbReference type="PANTHER" id="PTHR35565:SF3">
    <property type="entry name" value="TYPE VI SECRETION SYSTEM SHEATH PROTEIN TSSC1"/>
    <property type="match status" value="1"/>
</dbReference>
<dbReference type="InterPro" id="IPR010269">
    <property type="entry name" value="T6SS_TssC-like"/>
</dbReference>
<feature type="domain" description="TssC1 C-terminal" evidence="2">
    <location>
        <begin position="397"/>
        <end position="507"/>
    </location>
</feature>